<keyword evidence="2 6" id="KW-0889">Transcription antitermination</keyword>
<comment type="caution">
    <text evidence="8">The sequence shown here is derived from an EMBL/GenBank/DDBJ whole genome shotgun (WGS) entry which is preliminary data.</text>
</comment>
<dbReference type="Pfam" id="PF01029">
    <property type="entry name" value="NusB"/>
    <property type="match status" value="1"/>
</dbReference>
<gene>
    <name evidence="6 8" type="primary">nusB</name>
    <name evidence="8" type="ORF">RBH19_01500</name>
</gene>
<dbReference type="Proteomes" id="UP001239019">
    <property type="component" value="Unassembled WGS sequence"/>
</dbReference>
<sequence>MMDSREIAQRRSKARHLAVQALYQWQISDTDSADLLAQFHQDEGMAKAEGEYFDAIIRGCLADTAALKGIFDAFLDRPEVQLDPVERAILLVGTWEMRERLDVPWRVVLDEAVSLAHRFGAEDSHRFINAVLDKASVELRAVERKAAGKS</sequence>
<keyword evidence="3 6" id="KW-0694">RNA-binding</keyword>
<name>A0ABU0W527_9GAMM</name>
<dbReference type="EMBL" id="JAVDDT010000001">
    <property type="protein sequence ID" value="MDQ2068545.1"/>
    <property type="molecule type" value="Genomic_DNA"/>
</dbReference>
<evidence type="ECO:0000256" key="5">
    <source>
        <dbReference type="ARBA" id="ARBA00023163"/>
    </source>
</evidence>
<dbReference type="PANTHER" id="PTHR11078">
    <property type="entry name" value="N UTILIZATION SUBSTANCE PROTEIN B-RELATED"/>
    <property type="match status" value="1"/>
</dbReference>
<dbReference type="RefSeq" id="WP_306727030.1">
    <property type="nucleotide sequence ID" value="NZ_JAVDDT010000001.1"/>
</dbReference>
<evidence type="ECO:0000256" key="3">
    <source>
        <dbReference type="ARBA" id="ARBA00022884"/>
    </source>
</evidence>
<protein>
    <recommendedName>
        <fullName evidence="6">Transcription antitermination protein NusB</fullName>
    </recommendedName>
    <alternativeName>
        <fullName evidence="6">Antitermination factor NusB</fullName>
    </alternativeName>
</protein>
<feature type="domain" description="NusB/RsmB/TIM44" evidence="7">
    <location>
        <begin position="13"/>
        <end position="135"/>
    </location>
</feature>
<dbReference type="HAMAP" id="MF_00073">
    <property type="entry name" value="NusB"/>
    <property type="match status" value="1"/>
</dbReference>
<keyword evidence="4 6" id="KW-0805">Transcription regulation</keyword>
<accession>A0ABU0W527</accession>
<evidence type="ECO:0000256" key="1">
    <source>
        <dbReference type="ARBA" id="ARBA00005952"/>
    </source>
</evidence>
<dbReference type="Gene3D" id="1.10.940.10">
    <property type="entry name" value="NusB-like"/>
    <property type="match status" value="1"/>
</dbReference>
<dbReference type="SUPFAM" id="SSF48013">
    <property type="entry name" value="NusB-like"/>
    <property type="match status" value="1"/>
</dbReference>
<dbReference type="NCBIfam" id="TIGR01951">
    <property type="entry name" value="nusB"/>
    <property type="match status" value="1"/>
</dbReference>
<reference evidence="8 9" key="1">
    <citation type="submission" date="2023-08" db="EMBL/GenBank/DDBJ databases">
        <title>Whole-genome sequencing of halo(alkali)philic microorganisms from hypersaline lakes.</title>
        <authorList>
            <person name="Sorokin D.Y."/>
            <person name="Abbas B."/>
            <person name="Merkel A.Y."/>
        </authorList>
    </citation>
    <scope>NUCLEOTIDE SEQUENCE [LARGE SCALE GENOMIC DNA]</scope>
    <source>
        <strain evidence="8 9">AB-CW4</strain>
    </source>
</reference>
<evidence type="ECO:0000256" key="4">
    <source>
        <dbReference type="ARBA" id="ARBA00023015"/>
    </source>
</evidence>
<keyword evidence="5 6" id="KW-0804">Transcription</keyword>
<comment type="function">
    <text evidence="6">Involved in transcription antitermination. Required for transcription of ribosomal RNA (rRNA) genes. Binds specifically to the boxA antiterminator sequence of the ribosomal RNA (rrn) operons.</text>
</comment>
<proteinExistence type="inferred from homology"/>
<comment type="similarity">
    <text evidence="1 6">Belongs to the NusB family.</text>
</comment>
<evidence type="ECO:0000259" key="7">
    <source>
        <dbReference type="Pfam" id="PF01029"/>
    </source>
</evidence>
<evidence type="ECO:0000256" key="6">
    <source>
        <dbReference type="HAMAP-Rule" id="MF_00073"/>
    </source>
</evidence>
<dbReference type="InterPro" id="IPR011605">
    <property type="entry name" value="NusB_fam"/>
</dbReference>
<dbReference type="PANTHER" id="PTHR11078:SF3">
    <property type="entry name" value="ANTITERMINATION NUSB DOMAIN-CONTAINING PROTEIN"/>
    <property type="match status" value="1"/>
</dbReference>
<evidence type="ECO:0000313" key="8">
    <source>
        <dbReference type="EMBL" id="MDQ2068545.1"/>
    </source>
</evidence>
<keyword evidence="9" id="KW-1185">Reference proteome</keyword>
<dbReference type="InterPro" id="IPR035926">
    <property type="entry name" value="NusB-like_sf"/>
</dbReference>
<dbReference type="InterPro" id="IPR006027">
    <property type="entry name" value="NusB_RsmB_TIM44"/>
</dbReference>
<organism evidence="8 9">
    <name type="scientific">Natronospira bacteriovora</name>
    <dbReference type="NCBI Taxonomy" id="3069753"/>
    <lineage>
        <taxon>Bacteria</taxon>
        <taxon>Pseudomonadati</taxon>
        <taxon>Pseudomonadota</taxon>
        <taxon>Gammaproteobacteria</taxon>
        <taxon>Natronospirales</taxon>
        <taxon>Natronospiraceae</taxon>
        <taxon>Natronospira</taxon>
    </lineage>
</organism>
<evidence type="ECO:0000256" key="2">
    <source>
        <dbReference type="ARBA" id="ARBA00022814"/>
    </source>
</evidence>
<evidence type="ECO:0000313" key="9">
    <source>
        <dbReference type="Proteomes" id="UP001239019"/>
    </source>
</evidence>